<dbReference type="InterPro" id="IPR003658">
    <property type="entry name" value="Anti-sigma_ant"/>
</dbReference>
<dbReference type="PROSITE" id="PS50801">
    <property type="entry name" value="STAS"/>
    <property type="match status" value="1"/>
</dbReference>
<evidence type="ECO:0000313" key="4">
    <source>
        <dbReference type="EMBL" id="ATW23616.1"/>
    </source>
</evidence>
<evidence type="ECO:0000259" key="3">
    <source>
        <dbReference type="PROSITE" id="PS50801"/>
    </source>
</evidence>
<accession>A0A3G1KMA7</accession>
<dbReference type="InterPro" id="IPR036513">
    <property type="entry name" value="STAS_dom_sf"/>
</dbReference>
<evidence type="ECO:0000313" key="5">
    <source>
        <dbReference type="Proteomes" id="UP000323521"/>
    </source>
</evidence>
<protein>
    <recommendedName>
        <fullName evidence="2">Anti-sigma factor antagonist</fullName>
    </recommendedName>
</protein>
<comment type="similarity">
    <text evidence="1 2">Belongs to the anti-sigma-factor antagonist family.</text>
</comment>
<dbReference type="InterPro" id="IPR002645">
    <property type="entry name" value="STAS_dom"/>
</dbReference>
<proteinExistence type="inferred from homology"/>
<feature type="domain" description="STAS" evidence="3">
    <location>
        <begin position="1"/>
        <end position="98"/>
    </location>
</feature>
<organism evidence="4 5">
    <name type="scientific">Formimonas warabiya</name>
    <dbReference type="NCBI Taxonomy" id="1761012"/>
    <lineage>
        <taxon>Bacteria</taxon>
        <taxon>Bacillati</taxon>
        <taxon>Bacillota</taxon>
        <taxon>Clostridia</taxon>
        <taxon>Eubacteriales</taxon>
        <taxon>Peptococcaceae</taxon>
        <taxon>Candidatus Formimonas</taxon>
    </lineage>
</organism>
<evidence type="ECO:0000256" key="2">
    <source>
        <dbReference type="RuleBase" id="RU003749"/>
    </source>
</evidence>
<evidence type="ECO:0000256" key="1">
    <source>
        <dbReference type="ARBA" id="ARBA00009013"/>
    </source>
</evidence>
<dbReference type="CDD" id="cd07043">
    <property type="entry name" value="STAS_anti-anti-sigma_factors"/>
    <property type="match status" value="1"/>
</dbReference>
<dbReference type="KEGG" id="fwa:DCMF_01310"/>
<sequence>MNINKTLDGSKLTLSLAGRLDSNTAPLLETELKASLEDITELVMDFAELVYLSSAGLRVILTGQKQMNKQGKMVLVNVNETVMEIFQVTGFAEILTIE</sequence>
<dbReference type="RefSeq" id="WP_148132765.1">
    <property type="nucleotide sequence ID" value="NZ_CP017634.1"/>
</dbReference>
<dbReference type="EMBL" id="CP017634">
    <property type="protein sequence ID" value="ATW23616.1"/>
    <property type="molecule type" value="Genomic_DNA"/>
</dbReference>
<dbReference type="OrthoDB" id="9794628at2"/>
<name>A0A3G1KMA7_FORW1</name>
<dbReference type="PANTHER" id="PTHR33495:SF14">
    <property type="entry name" value="ANTI-SIGMA FACTOR ANTAGONIST"/>
    <property type="match status" value="1"/>
</dbReference>
<dbReference type="Pfam" id="PF01740">
    <property type="entry name" value="STAS"/>
    <property type="match status" value="1"/>
</dbReference>
<reference evidence="4 5" key="1">
    <citation type="submission" date="2016-10" db="EMBL/GenBank/DDBJ databases">
        <title>Complete Genome Sequence of Peptococcaceae strain DCMF.</title>
        <authorList>
            <person name="Edwards R.J."/>
            <person name="Holland S.I."/>
            <person name="Deshpande N.P."/>
            <person name="Wong Y.K."/>
            <person name="Ertan H."/>
            <person name="Manefield M."/>
            <person name="Russell T.L."/>
            <person name="Lee M.J."/>
        </authorList>
    </citation>
    <scope>NUCLEOTIDE SEQUENCE [LARGE SCALE GENOMIC DNA]</scope>
    <source>
        <strain evidence="4 5">DCMF</strain>
    </source>
</reference>
<dbReference type="NCBIfam" id="TIGR00377">
    <property type="entry name" value="ant_ant_sig"/>
    <property type="match status" value="1"/>
</dbReference>
<dbReference type="PANTHER" id="PTHR33495">
    <property type="entry name" value="ANTI-SIGMA FACTOR ANTAGONIST TM_1081-RELATED-RELATED"/>
    <property type="match status" value="1"/>
</dbReference>
<dbReference type="Gene3D" id="3.30.750.24">
    <property type="entry name" value="STAS domain"/>
    <property type="match status" value="1"/>
</dbReference>
<dbReference type="AlphaFoldDB" id="A0A3G1KMA7"/>
<gene>
    <name evidence="4" type="ORF">DCMF_01310</name>
</gene>
<dbReference type="SUPFAM" id="SSF52091">
    <property type="entry name" value="SpoIIaa-like"/>
    <property type="match status" value="1"/>
</dbReference>
<dbReference type="GO" id="GO:0043856">
    <property type="term" value="F:anti-sigma factor antagonist activity"/>
    <property type="evidence" value="ECO:0007669"/>
    <property type="project" value="InterPro"/>
</dbReference>
<dbReference type="Proteomes" id="UP000323521">
    <property type="component" value="Chromosome"/>
</dbReference>
<keyword evidence="5" id="KW-1185">Reference proteome</keyword>